<organism evidence="1 2">
    <name type="scientific">Candidatus Nomurabacteria bacterium RIFCSPHIGHO2_01_FULL_42_16</name>
    <dbReference type="NCBI Taxonomy" id="1801743"/>
    <lineage>
        <taxon>Bacteria</taxon>
        <taxon>Candidatus Nomuraibacteriota</taxon>
    </lineage>
</organism>
<protein>
    <submittedName>
        <fullName evidence="1">Uncharacterized protein</fullName>
    </submittedName>
</protein>
<dbReference type="Proteomes" id="UP000178059">
    <property type="component" value="Unassembled WGS sequence"/>
</dbReference>
<accession>A0A1F6VJS1</accession>
<comment type="caution">
    <text evidence="1">The sequence shown here is derived from an EMBL/GenBank/DDBJ whole genome shotgun (WGS) entry which is preliminary data.</text>
</comment>
<proteinExistence type="predicted"/>
<dbReference type="AlphaFoldDB" id="A0A1F6VJS1"/>
<gene>
    <name evidence="1" type="ORF">A2824_01490</name>
</gene>
<evidence type="ECO:0000313" key="2">
    <source>
        <dbReference type="Proteomes" id="UP000178059"/>
    </source>
</evidence>
<evidence type="ECO:0000313" key="1">
    <source>
        <dbReference type="EMBL" id="OGI69864.1"/>
    </source>
</evidence>
<sequence>MTTITIPKNLISQKELTVIPKQEYDQFNAWKKSIQVNLEDAWFWSPKWQKKEAEADKAIRAGRVSGPFSTHKNLVSALRRKKK</sequence>
<name>A0A1F6VJS1_9BACT</name>
<reference evidence="1 2" key="1">
    <citation type="journal article" date="2016" name="Nat. Commun.">
        <title>Thousands of microbial genomes shed light on interconnected biogeochemical processes in an aquifer system.</title>
        <authorList>
            <person name="Anantharaman K."/>
            <person name="Brown C.T."/>
            <person name="Hug L.A."/>
            <person name="Sharon I."/>
            <person name="Castelle C.J."/>
            <person name="Probst A.J."/>
            <person name="Thomas B.C."/>
            <person name="Singh A."/>
            <person name="Wilkins M.J."/>
            <person name="Karaoz U."/>
            <person name="Brodie E.L."/>
            <person name="Williams K.H."/>
            <person name="Hubbard S.S."/>
            <person name="Banfield J.F."/>
        </authorList>
    </citation>
    <scope>NUCLEOTIDE SEQUENCE [LARGE SCALE GENOMIC DNA]</scope>
</reference>
<dbReference type="EMBL" id="MFTT01000018">
    <property type="protein sequence ID" value="OGI69864.1"/>
    <property type="molecule type" value="Genomic_DNA"/>
</dbReference>